<dbReference type="Gene3D" id="3.40.50.1820">
    <property type="entry name" value="alpha/beta hydrolase"/>
    <property type="match status" value="2"/>
</dbReference>
<evidence type="ECO:0000313" key="4">
    <source>
        <dbReference type="EMBL" id="WXB06956.1"/>
    </source>
</evidence>
<dbReference type="GO" id="GO:0016787">
    <property type="term" value="F:hydrolase activity"/>
    <property type="evidence" value="ECO:0007669"/>
    <property type="project" value="UniProtKB-KW"/>
</dbReference>
<name>A0ABZ2LCP2_9BACT</name>
<keyword evidence="1" id="KW-1133">Transmembrane helix</keyword>
<dbReference type="PANTHER" id="PTHR12277">
    <property type="entry name" value="ALPHA/BETA HYDROLASE DOMAIN-CONTAINING PROTEIN"/>
    <property type="match status" value="1"/>
</dbReference>
<keyword evidence="1" id="KW-0472">Membrane</keyword>
<dbReference type="InterPro" id="IPR022742">
    <property type="entry name" value="Hydrolase_4"/>
</dbReference>
<dbReference type="Proteomes" id="UP001374803">
    <property type="component" value="Chromosome"/>
</dbReference>
<dbReference type="InterPro" id="IPR013595">
    <property type="entry name" value="Pept_S33_TAP-like_C"/>
</dbReference>
<keyword evidence="4" id="KW-0378">Hydrolase</keyword>
<protein>
    <submittedName>
        <fullName evidence="4">Alpha/beta hydrolase</fullName>
    </submittedName>
</protein>
<feature type="transmembrane region" description="Helical" evidence="1">
    <location>
        <begin position="6"/>
        <end position="27"/>
    </location>
</feature>
<feature type="domain" description="Peptidase S33 tripeptidyl aminopeptidase-like C-terminal" evidence="2">
    <location>
        <begin position="206"/>
        <end position="276"/>
    </location>
</feature>
<accession>A0ABZ2LCP2</accession>
<dbReference type="RefSeq" id="WP_394836613.1">
    <property type="nucleotide sequence ID" value="NZ_CP089929.1"/>
</dbReference>
<evidence type="ECO:0000259" key="2">
    <source>
        <dbReference type="Pfam" id="PF08386"/>
    </source>
</evidence>
<feature type="domain" description="Serine aminopeptidase S33" evidence="3">
    <location>
        <begin position="75"/>
        <end position="187"/>
    </location>
</feature>
<proteinExistence type="predicted"/>
<evidence type="ECO:0000259" key="3">
    <source>
        <dbReference type="Pfam" id="PF12146"/>
    </source>
</evidence>
<keyword evidence="1" id="KW-0812">Transmembrane</keyword>
<dbReference type="InterPro" id="IPR029058">
    <property type="entry name" value="AB_hydrolase_fold"/>
</dbReference>
<keyword evidence="5" id="KW-1185">Reference proteome</keyword>
<dbReference type="SUPFAM" id="SSF53474">
    <property type="entry name" value="alpha/beta-Hydrolases"/>
    <property type="match status" value="1"/>
</dbReference>
<sequence length="279" mass="29469">MTFGKLVRFAVGGVGVVYAGLAALVFAKQRDILFPAATNAPREVTMPEGKVVRIAAAGREVFALHAPAKQTDAPTLVFFHGNGEQLGDLPDILRLFTAHGLGAYAIEYPGYGLAQAQSVSEAAIYEAAEAGLVHLEKELGVPRERTVLVGQSIGSGAATEMARRGYGAKLVLISPYTSIPDMARVVLRIFPGSLLVRDRFDNAAKAPGIALPVLILHGAADELIPLAMGQKLAAMFPHAQLAVVEGGHHGDLFLRDDDFVPAAIARFVAFPTTPQNAGR</sequence>
<dbReference type="Pfam" id="PF08386">
    <property type="entry name" value="Abhydrolase_4"/>
    <property type="match status" value="1"/>
</dbReference>
<gene>
    <name evidence="4" type="ORF">LVJ94_06860</name>
</gene>
<reference evidence="4" key="1">
    <citation type="submission" date="2021-12" db="EMBL/GenBank/DDBJ databases">
        <title>Discovery of the Pendulisporaceae a myxobacterial family with distinct sporulation behavior and unique specialized metabolism.</title>
        <authorList>
            <person name="Garcia R."/>
            <person name="Popoff A."/>
            <person name="Bader C.D."/>
            <person name="Loehr J."/>
            <person name="Walesch S."/>
            <person name="Walt C."/>
            <person name="Boldt J."/>
            <person name="Bunk B."/>
            <person name="Haeckl F.J.F.P.J."/>
            <person name="Gunesch A.P."/>
            <person name="Birkelbach J."/>
            <person name="Nuebel U."/>
            <person name="Pietschmann T."/>
            <person name="Bach T."/>
            <person name="Mueller R."/>
        </authorList>
    </citation>
    <scope>NUCLEOTIDE SEQUENCE</scope>
    <source>
        <strain evidence="4">MSr11367</strain>
    </source>
</reference>
<dbReference type="EMBL" id="CP089983">
    <property type="protein sequence ID" value="WXB06956.1"/>
    <property type="molecule type" value="Genomic_DNA"/>
</dbReference>
<evidence type="ECO:0000313" key="5">
    <source>
        <dbReference type="Proteomes" id="UP001374803"/>
    </source>
</evidence>
<organism evidence="4 5">
    <name type="scientific">Pendulispora rubella</name>
    <dbReference type="NCBI Taxonomy" id="2741070"/>
    <lineage>
        <taxon>Bacteria</taxon>
        <taxon>Pseudomonadati</taxon>
        <taxon>Myxococcota</taxon>
        <taxon>Myxococcia</taxon>
        <taxon>Myxococcales</taxon>
        <taxon>Sorangiineae</taxon>
        <taxon>Pendulisporaceae</taxon>
        <taxon>Pendulispora</taxon>
    </lineage>
</organism>
<dbReference type="Pfam" id="PF12146">
    <property type="entry name" value="Hydrolase_4"/>
    <property type="match status" value="1"/>
</dbReference>
<evidence type="ECO:0000256" key="1">
    <source>
        <dbReference type="SAM" id="Phobius"/>
    </source>
</evidence>